<sequence length="101" mass="11058">MSDKLSDEQIERAFDSFKCTHPGAAPWYDVPERFLASTVRRLLAASPAPALSISDVPAKPLTRCAAARDGDCSHAQCPQLRNNEPHATGRHCPIDNWGDDD</sequence>
<dbReference type="AlphaFoldDB" id="A0AB38U5Q5"/>
<feature type="region of interest" description="Disordered" evidence="1">
    <location>
        <begin position="81"/>
        <end position="101"/>
    </location>
</feature>
<name>A0AB38U5Q5_BURGA</name>
<dbReference type="EMBL" id="CP104216">
    <property type="protein sequence ID" value="UWX75329.1"/>
    <property type="molecule type" value="Genomic_DNA"/>
</dbReference>
<dbReference type="Proteomes" id="UP001059745">
    <property type="component" value="Plasmid unnamed1"/>
</dbReference>
<protein>
    <submittedName>
        <fullName evidence="2">Uncharacterized protein</fullName>
    </submittedName>
</protein>
<dbReference type="RefSeq" id="WP_260531903.1">
    <property type="nucleotide sequence ID" value="NZ_CP104216.1"/>
</dbReference>
<organism evidence="2 3">
    <name type="scientific">Burkholderia gladioli</name>
    <name type="common">Pseudomonas marginata</name>
    <name type="synonym">Phytomonas marginata</name>
    <dbReference type="NCBI Taxonomy" id="28095"/>
    <lineage>
        <taxon>Bacteria</taxon>
        <taxon>Pseudomonadati</taxon>
        <taxon>Pseudomonadota</taxon>
        <taxon>Betaproteobacteria</taxon>
        <taxon>Burkholderiales</taxon>
        <taxon>Burkholderiaceae</taxon>
        <taxon>Burkholderia</taxon>
    </lineage>
</organism>
<accession>A0AB38U5Q5</accession>
<keyword evidence="2" id="KW-0614">Plasmid</keyword>
<gene>
    <name evidence="2" type="ORF">NYZ96_35190</name>
</gene>
<reference evidence="2" key="1">
    <citation type="submission" date="2022-09" db="EMBL/GenBank/DDBJ databases">
        <title>Genomic of Burkholderia gladioli.</title>
        <authorList>
            <person name="Wu H."/>
        </authorList>
    </citation>
    <scope>NUCLEOTIDE SEQUENCE</scope>
    <source>
        <strain evidence="2">ZN-S4</strain>
        <plasmid evidence="2">unnamed1</plasmid>
    </source>
</reference>
<geneLocation type="plasmid" evidence="2 3">
    <name>unnamed1</name>
</geneLocation>
<proteinExistence type="predicted"/>
<evidence type="ECO:0000256" key="1">
    <source>
        <dbReference type="SAM" id="MobiDB-lite"/>
    </source>
</evidence>
<evidence type="ECO:0000313" key="2">
    <source>
        <dbReference type="EMBL" id="UWX75329.1"/>
    </source>
</evidence>
<evidence type="ECO:0000313" key="3">
    <source>
        <dbReference type="Proteomes" id="UP001059745"/>
    </source>
</evidence>